<keyword evidence="10" id="KW-0472">Membrane</keyword>
<dbReference type="InterPro" id="IPR047146">
    <property type="entry name" value="Cyt_P450_E_CYP52_fungi"/>
</dbReference>
<dbReference type="Proteomes" id="UP000178129">
    <property type="component" value="Unassembled WGS sequence"/>
</dbReference>
<dbReference type="PRINTS" id="PR01239">
    <property type="entry name" value="EP450IICYP52"/>
</dbReference>
<evidence type="ECO:0000256" key="4">
    <source>
        <dbReference type="ARBA" id="ARBA00022723"/>
    </source>
</evidence>
<comment type="similarity">
    <text evidence="2 9">Belongs to the cytochrome P450 family.</text>
</comment>
<dbReference type="STRING" id="914237.A0A1E1JT80"/>
<gene>
    <name evidence="11" type="ORF">RCO7_04676</name>
</gene>
<protein>
    <submittedName>
        <fullName evidence="11">Related to n-alkane-inducible cytochrome P450</fullName>
    </submittedName>
</protein>
<evidence type="ECO:0000256" key="9">
    <source>
        <dbReference type="RuleBase" id="RU000461"/>
    </source>
</evidence>
<keyword evidence="10" id="KW-1133">Transmembrane helix</keyword>
<keyword evidence="5 9" id="KW-0560">Oxidoreductase</keyword>
<dbReference type="InterPro" id="IPR002974">
    <property type="entry name" value="Cyt_P450_E_CYP52_ascomycetes"/>
</dbReference>
<organism evidence="11 12">
    <name type="scientific">Rhynchosporium graminicola</name>
    <dbReference type="NCBI Taxonomy" id="2792576"/>
    <lineage>
        <taxon>Eukaryota</taxon>
        <taxon>Fungi</taxon>
        <taxon>Dikarya</taxon>
        <taxon>Ascomycota</taxon>
        <taxon>Pezizomycotina</taxon>
        <taxon>Leotiomycetes</taxon>
        <taxon>Helotiales</taxon>
        <taxon>Ploettnerulaceae</taxon>
        <taxon>Rhynchosporium</taxon>
    </lineage>
</organism>
<dbReference type="PROSITE" id="PS00086">
    <property type="entry name" value="CYTOCHROME_P450"/>
    <property type="match status" value="1"/>
</dbReference>
<keyword evidence="6 8" id="KW-0408">Iron</keyword>
<dbReference type="PANTHER" id="PTHR24287">
    <property type="entry name" value="P450, PUTATIVE (EUROFUNG)-RELATED"/>
    <property type="match status" value="1"/>
</dbReference>
<name>A0A1E1JT80_9HELO</name>
<evidence type="ECO:0000256" key="8">
    <source>
        <dbReference type="PIRSR" id="PIRSR602402-1"/>
    </source>
</evidence>
<dbReference type="PRINTS" id="PR00464">
    <property type="entry name" value="EP450II"/>
</dbReference>
<reference evidence="12" key="1">
    <citation type="submission" date="2016-03" db="EMBL/GenBank/DDBJ databases">
        <authorList>
            <person name="Ploux O."/>
        </authorList>
    </citation>
    <scope>NUCLEOTIDE SEQUENCE [LARGE SCALE GENOMIC DNA]</scope>
    <source>
        <strain evidence="12">UK7</strain>
    </source>
</reference>
<evidence type="ECO:0000256" key="5">
    <source>
        <dbReference type="ARBA" id="ARBA00023002"/>
    </source>
</evidence>
<evidence type="ECO:0000256" key="1">
    <source>
        <dbReference type="ARBA" id="ARBA00001971"/>
    </source>
</evidence>
<dbReference type="GO" id="GO:0020037">
    <property type="term" value="F:heme binding"/>
    <property type="evidence" value="ECO:0007669"/>
    <property type="project" value="InterPro"/>
</dbReference>
<evidence type="ECO:0000256" key="2">
    <source>
        <dbReference type="ARBA" id="ARBA00010617"/>
    </source>
</evidence>
<feature type="transmembrane region" description="Helical" evidence="10">
    <location>
        <begin position="6"/>
        <end position="26"/>
    </location>
</feature>
<evidence type="ECO:0000256" key="7">
    <source>
        <dbReference type="ARBA" id="ARBA00023033"/>
    </source>
</evidence>
<accession>A0A1E1JT80</accession>
<dbReference type="EMBL" id="FJUW01000002">
    <property type="protein sequence ID" value="CZS89076.1"/>
    <property type="molecule type" value="Genomic_DNA"/>
</dbReference>
<dbReference type="PANTHER" id="PTHR24287:SF1">
    <property type="entry name" value="P450, PUTATIVE (EUROFUNG)-RELATED"/>
    <property type="match status" value="1"/>
</dbReference>
<dbReference type="PRINTS" id="PR00385">
    <property type="entry name" value="P450"/>
</dbReference>
<dbReference type="Pfam" id="PF00067">
    <property type="entry name" value="p450"/>
    <property type="match status" value="1"/>
</dbReference>
<keyword evidence="7 9" id="KW-0503">Monooxygenase</keyword>
<evidence type="ECO:0000313" key="12">
    <source>
        <dbReference type="Proteomes" id="UP000178129"/>
    </source>
</evidence>
<keyword evidence="4 8" id="KW-0479">Metal-binding</keyword>
<keyword evidence="10" id="KW-0812">Transmembrane</keyword>
<evidence type="ECO:0000313" key="11">
    <source>
        <dbReference type="EMBL" id="CZS89076.1"/>
    </source>
</evidence>
<proteinExistence type="inferred from homology"/>
<keyword evidence="12" id="KW-1185">Reference proteome</keyword>
<keyword evidence="3 8" id="KW-0349">Heme</keyword>
<dbReference type="GO" id="GO:0005506">
    <property type="term" value="F:iron ion binding"/>
    <property type="evidence" value="ECO:0007669"/>
    <property type="project" value="InterPro"/>
</dbReference>
<evidence type="ECO:0000256" key="3">
    <source>
        <dbReference type="ARBA" id="ARBA00022617"/>
    </source>
</evidence>
<dbReference type="InterPro" id="IPR002402">
    <property type="entry name" value="Cyt_P450_E_grp-II"/>
</dbReference>
<evidence type="ECO:0000256" key="6">
    <source>
        <dbReference type="ARBA" id="ARBA00023004"/>
    </source>
</evidence>
<dbReference type="Gene3D" id="1.10.630.10">
    <property type="entry name" value="Cytochrome P450"/>
    <property type="match status" value="1"/>
</dbReference>
<dbReference type="SUPFAM" id="SSF48264">
    <property type="entry name" value="Cytochrome P450"/>
    <property type="match status" value="1"/>
</dbReference>
<sequence length="537" mass="61117">MSFFYLRAIVLFFVSWIIYANVHNWWKFRQLRKWGKQYGCAEVPAVPNEWPWGVERLYALFTQMKHLDFLDDFVVKRCKDMGCYTYRMHNIFFTSVVSTDEPENIQAVLATKFHDYELGPARNDAFHSLLGNGIFTAEREQWAHFRHQLKPQFTRDQVSDLESAERHINVLFKAMPETNTAGWVESADWMPLLYRFTLDASTEFLFGQSVNSQSSALHAQDSGYSAEEQADIAFADAMSKAQEHVVSCLRVARPKWWPVPKGHSEACDIVKGLADQFVRGALKKNENEEKKKPQGKVGESEDGEKKKFVLLDALVAETRDPIELRDQALHVLLAGRDTTSALLGWSILLLSRHPEIYASLRSIVISVFGTSSNPLVEPSFASLKACKELTHLLYEVLRLYPLVPINGRLAIRDTVLPTGGGKDGKQPVAVMKGEQVGYHSYVMHRRQDIWGEDADVFRPSRWEGRKLGWEMIAFSGGPRVCLGQQYALNEASFFIVRVLQRFDKIEALDMIGLLKKGLTITLQPGDGVKVRMHRASE</sequence>
<dbReference type="GO" id="GO:0016712">
    <property type="term" value="F:oxidoreductase activity, acting on paired donors, with incorporation or reduction of molecular oxygen, reduced flavin or flavoprotein as one donor, and incorporation of one atom of oxygen"/>
    <property type="evidence" value="ECO:0007669"/>
    <property type="project" value="InterPro"/>
</dbReference>
<comment type="cofactor">
    <cofactor evidence="1 8">
        <name>heme</name>
        <dbReference type="ChEBI" id="CHEBI:30413"/>
    </cofactor>
</comment>
<evidence type="ECO:0000256" key="10">
    <source>
        <dbReference type="SAM" id="Phobius"/>
    </source>
</evidence>
<feature type="binding site" description="axial binding residue" evidence="8">
    <location>
        <position position="481"/>
    </location>
    <ligand>
        <name>heme</name>
        <dbReference type="ChEBI" id="CHEBI:30413"/>
    </ligand>
    <ligandPart>
        <name>Fe</name>
        <dbReference type="ChEBI" id="CHEBI:18248"/>
    </ligandPart>
</feature>
<dbReference type="InterPro" id="IPR036396">
    <property type="entry name" value="Cyt_P450_sf"/>
</dbReference>
<dbReference type="CDD" id="cd11063">
    <property type="entry name" value="CYP52"/>
    <property type="match status" value="1"/>
</dbReference>
<dbReference type="InterPro" id="IPR017972">
    <property type="entry name" value="Cyt_P450_CS"/>
</dbReference>
<dbReference type="InterPro" id="IPR001128">
    <property type="entry name" value="Cyt_P450"/>
</dbReference>
<comment type="caution">
    <text evidence="11">The sequence shown here is derived from an EMBL/GenBank/DDBJ whole genome shotgun (WGS) entry which is preliminary data.</text>
</comment>
<dbReference type="InParanoid" id="A0A1E1JT80"/>
<dbReference type="AlphaFoldDB" id="A0A1E1JT80"/>